<dbReference type="Proteomes" id="UP000507245">
    <property type="component" value="Unassembled WGS sequence"/>
</dbReference>
<dbReference type="InterPro" id="IPR026960">
    <property type="entry name" value="RVT-Znf"/>
</dbReference>
<dbReference type="EMBL" id="CAEKDK010000003">
    <property type="protein sequence ID" value="CAB4273404.1"/>
    <property type="molecule type" value="Genomic_DNA"/>
</dbReference>
<dbReference type="EMBL" id="CAEKKB010000003">
    <property type="protein sequence ID" value="CAB4304066.1"/>
    <property type="molecule type" value="Genomic_DNA"/>
</dbReference>
<feature type="domain" description="Reverse transcriptase zinc-binding" evidence="1">
    <location>
        <begin position="183"/>
        <end position="254"/>
    </location>
</feature>
<reference evidence="5" key="1">
    <citation type="journal article" date="2020" name="Genome Biol.">
        <title>Gamete binning: chromosome-level and haplotype-resolved genome assembly enabled by high-throughput single-cell sequencing of gamete genomes.</title>
        <authorList>
            <person name="Campoy J.A."/>
            <person name="Sun H."/>
            <person name="Goel M."/>
            <person name="Jiao W.-B."/>
            <person name="Folz-Donahue K."/>
            <person name="Wang N."/>
            <person name="Rubio M."/>
            <person name="Liu C."/>
            <person name="Kukat C."/>
            <person name="Ruiz D."/>
            <person name="Huettel B."/>
            <person name="Schneeberger K."/>
        </authorList>
    </citation>
    <scope>NUCLEOTIDE SEQUENCE [LARGE SCALE GENOMIC DNA]</scope>
    <source>
        <strain evidence="5">cv. Rojo Pasion</strain>
    </source>
</reference>
<evidence type="ECO:0000313" key="3">
    <source>
        <dbReference type="EMBL" id="CAB4304066.1"/>
    </source>
</evidence>
<keyword evidence="5" id="KW-1185">Reference proteome</keyword>
<name>A0A6J5WQR8_PRUAR</name>
<protein>
    <recommendedName>
        <fullName evidence="1">Reverse transcriptase zinc-binding domain-containing protein</fullName>
    </recommendedName>
</protein>
<gene>
    <name evidence="2" type="ORF">CURHAP_LOCUS21004</name>
    <name evidence="3" type="ORF">ORAREDHAP_LOCUS21313</name>
</gene>
<dbReference type="OrthoDB" id="1929473at2759"/>
<evidence type="ECO:0000313" key="2">
    <source>
        <dbReference type="EMBL" id="CAB4273404.1"/>
    </source>
</evidence>
<organism evidence="3 5">
    <name type="scientific">Prunus armeniaca</name>
    <name type="common">Apricot</name>
    <name type="synonym">Armeniaca vulgaris</name>
    <dbReference type="NCBI Taxonomy" id="36596"/>
    <lineage>
        <taxon>Eukaryota</taxon>
        <taxon>Viridiplantae</taxon>
        <taxon>Streptophyta</taxon>
        <taxon>Embryophyta</taxon>
        <taxon>Tracheophyta</taxon>
        <taxon>Spermatophyta</taxon>
        <taxon>Magnoliopsida</taxon>
        <taxon>eudicotyledons</taxon>
        <taxon>Gunneridae</taxon>
        <taxon>Pentapetalae</taxon>
        <taxon>rosids</taxon>
        <taxon>fabids</taxon>
        <taxon>Rosales</taxon>
        <taxon>Rosaceae</taxon>
        <taxon>Amygdaloideae</taxon>
        <taxon>Amygdaleae</taxon>
        <taxon>Prunus</taxon>
    </lineage>
</organism>
<proteinExistence type="predicted"/>
<reference evidence="3 4" key="2">
    <citation type="submission" date="2020-05" db="EMBL/GenBank/DDBJ databases">
        <authorList>
            <person name="Campoy J."/>
            <person name="Schneeberger K."/>
            <person name="Spophaly S."/>
        </authorList>
    </citation>
    <scope>NUCLEOTIDE SEQUENCE [LARGE SCALE GENOMIC DNA]</scope>
    <source>
        <strain evidence="3">PruArmRojPasFocal</strain>
    </source>
</reference>
<dbReference type="Proteomes" id="UP000507222">
    <property type="component" value="Unassembled WGS sequence"/>
</dbReference>
<evidence type="ECO:0000313" key="4">
    <source>
        <dbReference type="Proteomes" id="UP000507222"/>
    </source>
</evidence>
<evidence type="ECO:0000259" key="1">
    <source>
        <dbReference type="Pfam" id="PF13966"/>
    </source>
</evidence>
<dbReference type="AlphaFoldDB" id="A0A6J5WQR8"/>
<evidence type="ECO:0000313" key="5">
    <source>
        <dbReference type="Proteomes" id="UP000507245"/>
    </source>
</evidence>
<dbReference type="Pfam" id="PF13966">
    <property type="entry name" value="zf-RVT"/>
    <property type="match status" value="1"/>
</dbReference>
<accession>A0A6J5WQR8</accession>
<sequence length="344" mass="39310">MDFRELGSFNHALLYKQGWRLLEFLNSLVACMLKARYFLDTDFLQASHGDYPSFTWLSILWGRELLQLGLHLHICEGRLVRIYGDSWIRHARVFTAQSWAILDPDARVSELLTASGGWDIPKIYQVFNFLEEELVISIPISLDRRMWHFKSNGRYSVKSGYWVANEHQRLASTTAADWPSSSSVNKLWKHLWKLKVPPKNFLFLWRFVQNILPSRDVLYRLRRLITDVVCFRCLTALETSTHAMFDCDSSRQAWEGVGLSVMPLISQSHEPKSLLVAALGVFSGDQLPESPHANYYGTVAAPPNGFLKLDVDKDVDMKDGSKGVDFVVRDPNGELTWSCGYASS</sequence>